<keyword evidence="2" id="KW-0645">Protease</keyword>
<name>A0A7V8GP94_9GAMM</name>
<dbReference type="NCBIfam" id="NF033523">
    <property type="entry name" value="lasso_peptidase"/>
    <property type="match status" value="1"/>
</dbReference>
<dbReference type="InterPro" id="IPR011659">
    <property type="entry name" value="WD40"/>
</dbReference>
<dbReference type="Proteomes" id="UP000462066">
    <property type="component" value="Unassembled WGS sequence"/>
</dbReference>
<evidence type="ECO:0000259" key="4">
    <source>
        <dbReference type="Pfam" id="PF00326"/>
    </source>
</evidence>
<keyword evidence="3" id="KW-0732">Signal</keyword>
<keyword evidence="1" id="KW-0378">Hydrolase</keyword>
<dbReference type="Pfam" id="PF07676">
    <property type="entry name" value="PD40"/>
    <property type="match status" value="2"/>
</dbReference>
<dbReference type="SUPFAM" id="SSF53474">
    <property type="entry name" value="alpha/beta-Hydrolases"/>
    <property type="match status" value="1"/>
</dbReference>
<keyword evidence="2" id="KW-0720">Serine protease</keyword>
<evidence type="ECO:0000256" key="3">
    <source>
        <dbReference type="SAM" id="SignalP"/>
    </source>
</evidence>
<dbReference type="InterPro" id="IPR053536">
    <property type="entry name" value="Lasso_peptide_isopeptidase"/>
</dbReference>
<evidence type="ECO:0000256" key="1">
    <source>
        <dbReference type="ARBA" id="ARBA00022801"/>
    </source>
</evidence>
<dbReference type="GO" id="GO:0006508">
    <property type="term" value="P:proteolysis"/>
    <property type="evidence" value="ECO:0007669"/>
    <property type="project" value="InterPro"/>
</dbReference>
<reference evidence="5 6" key="1">
    <citation type="submission" date="2017-10" db="EMBL/GenBank/DDBJ databases">
        <title>Whole genome sequencing of Pseudoxanthomonas broegbernensis DSM 12573(T).</title>
        <authorList>
            <person name="Kumar S."/>
            <person name="Bansal K."/>
            <person name="Kaur A."/>
            <person name="Patil P."/>
            <person name="Sharma S."/>
            <person name="Patil P.B."/>
        </authorList>
    </citation>
    <scope>NUCLEOTIDE SEQUENCE [LARGE SCALE GENOMIC DNA]</scope>
    <source>
        <strain evidence="5 6">DSM 12573</strain>
    </source>
</reference>
<dbReference type="Gene3D" id="3.40.50.1820">
    <property type="entry name" value="alpha/beta hydrolase"/>
    <property type="match status" value="1"/>
</dbReference>
<protein>
    <submittedName>
        <fullName evidence="5">Peptidase</fullName>
    </submittedName>
</protein>
<gene>
    <name evidence="5" type="ORF">B1992_02580</name>
</gene>
<dbReference type="Gene3D" id="2.120.10.30">
    <property type="entry name" value="TolB, C-terminal domain"/>
    <property type="match status" value="1"/>
</dbReference>
<feature type="signal peptide" evidence="3">
    <location>
        <begin position="1"/>
        <end position="20"/>
    </location>
</feature>
<dbReference type="InterPro" id="IPR011042">
    <property type="entry name" value="6-blade_b-propeller_TolB-like"/>
</dbReference>
<organism evidence="5 6">
    <name type="scientific">Pseudoxanthomonas broegbernensis</name>
    <dbReference type="NCBI Taxonomy" id="83619"/>
    <lineage>
        <taxon>Bacteria</taxon>
        <taxon>Pseudomonadati</taxon>
        <taxon>Pseudomonadota</taxon>
        <taxon>Gammaproteobacteria</taxon>
        <taxon>Lysobacterales</taxon>
        <taxon>Lysobacteraceae</taxon>
        <taxon>Pseudoxanthomonas</taxon>
    </lineage>
</organism>
<comment type="caution">
    <text evidence="5">The sequence shown here is derived from an EMBL/GenBank/DDBJ whole genome shotgun (WGS) entry which is preliminary data.</text>
</comment>
<dbReference type="AlphaFoldDB" id="A0A7V8GP94"/>
<dbReference type="Pfam" id="PF00326">
    <property type="entry name" value="Peptidase_S9"/>
    <property type="match status" value="1"/>
</dbReference>
<evidence type="ECO:0000313" key="6">
    <source>
        <dbReference type="Proteomes" id="UP000462066"/>
    </source>
</evidence>
<keyword evidence="6" id="KW-1185">Reference proteome</keyword>
<accession>A0A7V8GP94</accession>
<feature type="chain" id="PRO_5031416812" evidence="3">
    <location>
        <begin position="21"/>
        <end position="678"/>
    </location>
</feature>
<proteinExistence type="predicted"/>
<evidence type="ECO:0000313" key="5">
    <source>
        <dbReference type="EMBL" id="KAF1687567.1"/>
    </source>
</evidence>
<feature type="domain" description="Peptidase S9 prolyl oligopeptidase catalytic" evidence="4">
    <location>
        <begin position="493"/>
        <end position="652"/>
    </location>
</feature>
<dbReference type="GO" id="GO:0004252">
    <property type="term" value="F:serine-type endopeptidase activity"/>
    <property type="evidence" value="ECO:0007669"/>
    <property type="project" value="TreeGrafter"/>
</dbReference>
<dbReference type="PANTHER" id="PTHR42776:SF27">
    <property type="entry name" value="DIPEPTIDYL PEPTIDASE FAMILY MEMBER 6"/>
    <property type="match status" value="1"/>
</dbReference>
<dbReference type="SUPFAM" id="SSF82171">
    <property type="entry name" value="DPP6 N-terminal domain-like"/>
    <property type="match status" value="1"/>
</dbReference>
<dbReference type="EMBL" id="MWIP01000002">
    <property type="protein sequence ID" value="KAF1687567.1"/>
    <property type="molecule type" value="Genomic_DNA"/>
</dbReference>
<dbReference type="InterPro" id="IPR029058">
    <property type="entry name" value="AB_hydrolase_fold"/>
</dbReference>
<sequence length="678" mass="74825">MRVAPVFAALVGIAPSVAHAEVCDWLAPPEIVQGERRPVTADDLIRIRDIGPPTVSPDGKRAAFELRTADAQTNTYCIGLYVLDLADGGRAIQLDVGGDVRISGYADFGLSAYPDGGLQPSIPRWSPDGTSLAFHKRSHGVDQLWIVQATGAAPARQMTMSETDIERFSWSDDGKTIVYSTRPEILRERERIGAEARTGFLYDERFVKAITPPWPLQAPAEVFALDLAEPIIREALPDEAALLTRAVSGVDGNVASGGRRAWLEPTMFMRDGALWAIDANDRETRCLADECRTGVQAVWPSLDGREVRFLRNEGWAGGGKALYRWRPGSAEVSKVFETSDRISHCQPAGDELLCLREASTIPSHIVRIDPATGTISTLFDANPEFAALTLQPARRLEWTNDLGLEAFGDLVLPPGHRSGQRHPLIVTTYRTRGFLRGGTGDEYPIQLFAQAGFAVLSFDRPAEPNGFDFETLDAWFHANNVDWSDRRSVNSALEAGIAKVVALGVADPDRVAVTGLSNGASTVEWALSNSDKYAAASISSFNSPVCYMALGGPARADVFREKWGLKGLTDADAHAYWKPAAIALNADRVRTPILVQVSEYDLPCGIDTFAALREQRRPVEMHVFPGEFHLKWQPAHRLALYQRNVQWFKYWLLDARYEDPIDPEQYERWSKLKEEAGL</sequence>
<dbReference type="PANTHER" id="PTHR42776">
    <property type="entry name" value="SERINE PEPTIDASE S9 FAMILY MEMBER"/>
    <property type="match status" value="1"/>
</dbReference>
<dbReference type="InterPro" id="IPR001375">
    <property type="entry name" value="Peptidase_S9_cat"/>
</dbReference>
<evidence type="ECO:0000256" key="2">
    <source>
        <dbReference type="ARBA" id="ARBA00022825"/>
    </source>
</evidence>